<reference evidence="1" key="2">
    <citation type="submission" date="2020-05" db="UniProtKB">
        <authorList>
            <consortium name="EnsemblMetazoa"/>
        </authorList>
    </citation>
    <scope>IDENTIFICATION</scope>
    <source>
        <strain evidence="1">A-37</strain>
    </source>
</reference>
<name>A0A182MGZ3_9DIPT</name>
<dbReference type="EMBL" id="AXCM01021705">
    <property type="status" value="NOT_ANNOTATED_CDS"/>
    <property type="molecule type" value="Genomic_DNA"/>
</dbReference>
<keyword evidence="2" id="KW-1185">Reference proteome</keyword>
<proteinExistence type="predicted"/>
<evidence type="ECO:0000313" key="1">
    <source>
        <dbReference type="EnsemblMetazoa" id="ACUA018048-PA"/>
    </source>
</evidence>
<dbReference type="VEuPathDB" id="VectorBase:ACUA018048"/>
<dbReference type="EnsemblMetazoa" id="ACUA018048-RA">
    <property type="protein sequence ID" value="ACUA018048-PA"/>
    <property type="gene ID" value="ACUA018048"/>
</dbReference>
<protein>
    <submittedName>
        <fullName evidence="1">Uncharacterized protein</fullName>
    </submittedName>
</protein>
<organism evidence="1 2">
    <name type="scientific">Anopheles culicifacies</name>
    <dbReference type="NCBI Taxonomy" id="139723"/>
    <lineage>
        <taxon>Eukaryota</taxon>
        <taxon>Metazoa</taxon>
        <taxon>Ecdysozoa</taxon>
        <taxon>Arthropoda</taxon>
        <taxon>Hexapoda</taxon>
        <taxon>Insecta</taxon>
        <taxon>Pterygota</taxon>
        <taxon>Neoptera</taxon>
        <taxon>Endopterygota</taxon>
        <taxon>Diptera</taxon>
        <taxon>Nematocera</taxon>
        <taxon>Culicoidea</taxon>
        <taxon>Culicidae</taxon>
        <taxon>Anophelinae</taxon>
        <taxon>Anopheles</taxon>
        <taxon>culicifacies species complex</taxon>
    </lineage>
</organism>
<evidence type="ECO:0000313" key="2">
    <source>
        <dbReference type="Proteomes" id="UP000075883"/>
    </source>
</evidence>
<dbReference type="AlphaFoldDB" id="A0A182MGZ3"/>
<accession>A0A182MGZ3</accession>
<dbReference type="Proteomes" id="UP000075883">
    <property type="component" value="Unassembled WGS sequence"/>
</dbReference>
<sequence length="126" mass="14528">MDSSLQSSKSSGQFYRRIQKRTANEIEADEGESSEMQFDIENDRFLATEDVDIVPDEDDVLEDIDYVDEMNTDAEIDFRQSSIEECLRFWALKTNAPHSSINIILKIFRIKTELRPSESCCVPIVL</sequence>
<reference evidence="2" key="1">
    <citation type="submission" date="2013-09" db="EMBL/GenBank/DDBJ databases">
        <title>The Genome Sequence of Anopheles culicifacies species A.</title>
        <authorList>
            <consortium name="The Broad Institute Genomics Platform"/>
            <person name="Neafsey D.E."/>
            <person name="Besansky N."/>
            <person name="Howell P."/>
            <person name="Walton C."/>
            <person name="Young S.K."/>
            <person name="Zeng Q."/>
            <person name="Gargeya S."/>
            <person name="Fitzgerald M."/>
            <person name="Haas B."/>
            <person name="Abouelleil A."/>
            <person name="Allen A.W."/>
            <person name="Alvarado L."/>
            <person name="Arachchi H.M."/>
            <person name="Berlin A.M."/>
            <person name="Chapman S.B."/>
            <person name="Gainer-Dewar J."/>
            <person name="Goldberg J."/>
            <person name="Griggs A."/>
            <person name="Gujja S."/>
            <person name="Hansen M."/>
            <person name="Howarth C."/>
            <person name="Imamovic A."/>
            <person name="Ireland A."/>
            <person name="Larimer J."/>
            <person name="McCowan C."/>
            <person name="Murphy C."/>
            <person name="Pearson M."/>
            <person name="Poon T.W."/>
            <person name="Priest M."/>
            <person name="Roberts A."/>
            <person name="Saif S."/>
            <person name="Shea T."/>
            <person name="Sisk P."/>
            <person name="Sykes S."/>
            <person name="Wortman J."/>
            <person name="Nusbaum C."/>
            <person name="Birren B."/>
        </authorList>
    </citation>
    <scope>NUCLEOTIDE SEQUENCE [LARGE SCALE GENOMIC DNA]</scope>
    <source>
        <strain evidence="2">A-37</strain>
    </source>
</reference>